<evidence type="ECO:0000313" key="8">
    <source>
        <dbReference type="Proteomes" id="UP000436483"/>
    </source>
</evidence>
<evidence type="ECO:0000256" key="2">
    <source>
        <dbReference type="ARBA" id="ARBA00022475"/>
    </source>
</evidence>
<evidence type="ECO:0000256" key="3">
    <source>
        <dbReference type="ARBA" id="ARBA00022692"/>
    </source>
</evidence>
<dbReference type="GO" id="GO:0005886">
    <property type="term" value="C:plasma membrane"/>
    <property type="evidence" value="ECO:0007669"/>
    <property type="project" value="UniProtKB-SubCell"/>
</dbReference>
<dbReference type="AlphaFoldDB" id="A0A7X3MW41"/>
<feature type="transmembrane region" description="Helical" evidence="6">
    <location>
        <begin position="209"/>
        <end position="233"/>
    </location>
</feature>
<reference evidence="7 8" key="2">
    <citation type="submission" date="2020-01" db="EMBL/GenBank/DDBJ databases">
        <title>Microvirga sp. nov., an arsenate reduction bacterium isolated from Tibet hotspring sediments.</title>
        <authorList>
            <person name="Xian W.-D."/>
            <person name="Li W.-J."/>
        </authorList>
    </citation>
    <scope>NUCLEOTIDE SEQUENCE [LARGE SCALE GENOMIC DNA]</scope>
    <source>
        <strain evidence="7 8">KCTC 23863</strain>
    </source>
</reference>
<accession>A0A7X3MW41</accession>
<proteinExistence type="predicted"/>
<feature type="transmembrane region" description="Helical" evidence="6">
    <location>
        <begin position="65"/>
        <end position="82"/>
    </location>
</feature>
<keyword evidence="5 6" id="KW-0472">Membrane</keyword>
<keyword evidence="4 6" id="KW-1133">Transmembrane helix</keyword>
<feature type="transmembrane region" description="Helical" evidence="6">
    <location>
        <begin position="102"/>
        <end position="124"/>
    </location>
</feature>
<keyword evidence="2" id="KW-1003">Cell membrane</keyword>
<dbReference type="OrthoDB" id="259025at2"/>
<gene>
    <name evidence="7" type="ORF">GR328_23215</name>
</gene>
<dbReference type="InterPro" id="IPR019108">
    <property type="entry name" value="Caa3_assmbl_CtaG-rel"/>
</dbReference>
<feature type="transmembrane region" description="Helical" evidence="6">
    <location>
        <begin position="185"/>
        <end position="202"/>
    </location>
</feature>
<evidence type="ECO:0000256" key="4">
    <source>
        <dbReference type="ARBA" id="ARBA00022989"/>
    </source>
</evidence>
<keyword evidence="3 6" id="KW-0812">Transmembrane</keyword>
<reference evidence="7 8" key="1">
    <citation type="submission" date="2019-12" db="EMBL/GenBank/DDBJ databases">
        <authorList>
            <person name="Yuan C.-G."/>
        </authorList>
    </citation>
    <scope>NUCLEOTIDE SEQUENCE [LARGE SCALE GENOMIC DNA]</scope>
    <source>
        <strain evidence="7 8">KCTC 23863</strain>
    </source>
</reference>
<feature type="transmembrane region" description="Helical" evidence="6">
    <location>
        <begin position="144"/>
        <end position="165"/>
    </location>
</feature>
<feature type="transmembrane region" description="Helical" evidence="6">
    <location>
        <begin position="33"/>
        <end position="53"/>
    </location>
</feature>
<protein>
    <submittedName>
        <fullName evidence="7">Cytochrome c oxidase assembly protein</fullName>
    </submittedName>
</protein>
<sequence length="303" mass="32815">MLIVIAAGPAVAHGDGMPIGPDDLWHHWTFDPWIWVPLVIVHWLYGRGVLRLWAKAGWGRGISMARSGAFIGGELILVISLISPLDSLGETLFSAHMAQHTLLAAVAPPLLLAGFPGAAFPWALPRGFLTTAVRTGGVRWVARALSWILRPLPAAIVHGVAMWIWHAPVLFDAALESSLLHTLEHISFFGTGLLFWQSLALSSRSTAGVAFGIAAGFLTLIHSGFLSALITFARDPLYEWYLDRTATWGMGALEDQQFAGLLMGVPMGMVYLLACLALAARFLEPTRSSPELARTADVKRVLP</sequence>
<comment type="caution">
    <text evidence="7">The sequence shown here is derived from an EMBL/GenBank/DDBJ whole genome shotgun (WGS) entry which is preliminary data.</text>
</comment>
<name>A0A7X3MW41_9HYPH</name>
<evidence type="ECO:0000313" key="7">
    <source>
        <dbReference type="EMBL" id="MXQ14309.1"/>
    </source>
</evidence>
<feature type="transmembrane region" description="Helical" evidence="6">
    <location>
        <begin position="258"/>
        <end position="280"/>
    </location>
</feature>
<dbReference type="Pfam" id="PF09678">
    <property type="entry name" value="Caa3_CtaG"/>
    <property type="match status" value="1"/>
</dbReference>
<organism evidence="7 8">
    <name type="scientific">Microvirga makkahensis</name>
    <dbReference type="NCBI Taxonomy" id="1128670"/>
    <lineage>
        <taxon>Bacteria</taxon>
        <taxon>Pseudomonadati</taxon>
        <taxon>Pseudomonadota</taxon>
        <taxon>Alphaproteobacteria</taxon>
        <taxon>Hyphomicrobiales</taxon>
        <taxon>Methylobacteriaceae</taxon>
        <taxon>Microvirga</taxon>
    </lineage>
</organism>
<dbReference type="Proteomes" id="UP000436483">
    <property type="component" value="Unassembled WGS sequence"/>
</dbReference>
<evidence type="ECO:0000256" key="5">
    <source>
        <dbReference type="ARBA" id="ARBA00023136"/>
    </source>
</evidence>
<comment type="subcellular location">
    <subcellularLocation>
        <location evidence="1">Cell membrane</location>
        <topology evidence="1">Multi-pass membrane protein</topology>
    </subcellularLocation>
</comment>
<dbReference type="EMBL" id="WURB01000031">
    <property type="protein sequence ID" value="MXQ14309.1"/>
    <property type="molecule type" value="Genomic_DNA"/>
</dbReference>
<keyword evidence="8" id="KW-1185">Reference proteome</keyword>
<dbReference type="RefSeq" id="WP_160888038.1">
    <property type="nucleotide sequence ID" value="NZ_WURB01000031.1"/>
</dbReference>
<evidence type="ECO:0000256" key="1">
    <source>
        <dbReference type="ARBA" id="ARBA00004651"/>
    </source>
</evidence>
<evidence type="ECO:0000256" key="6">
    <source>
        <dbReference type="SAM" id="Phobius"/>
    </source>
</evidence>